<comment type="caution">
    <text evidence="5">The sequence shown here is derived from an EMBL/GenBank/DDBJ whole genome shotgun (WGS) entry which is preliminary data.</text>
</comment>
<accession>A0AAE1CTT9</accession>
<keyword evidence="6" id="KW-1185">Reference proteome</keyword>
<dbReference type="InterPro" id="IPR002018">
    <property type="entry name" value="CarbesteraseB"/>
</dbReference>
<gene>
    <name evidence="5" type="ORF">RRG08_015618</name>
</gene>
<dbReference type="AlphaFoldDB" id="A0AAE1CTT9"/>
<keyword evidence="2 3" id="KW-0378">Hydrolase</keyword>
<dbReference type="GO" id="GO:0016787">
    <property type="term" value="F:hydrolase activity"/>
    <property type="evidence" value="ECO:0007669"/>
    <property type="project" value="UniProtKB-KW"/>
</dbReference>
<dbReference type="InterPro" id="IPR051093">
    <property type="entry name" value="Neuroligin/BSAL"/>
</dbReference>
<evidence type="ECO:0000256" key="3">
    <source>
        <dbReference type="RuleBase" id="RU361235"/>
    </source>
</evidence>
<protein>
    <recommendedName>
        <fullName evidence="3">Carboxylic ester hydrolase</fullName>
        <ecNumber evidence="3">3.1.1.-</ecNumber>
    </recommendedName>
</protein>
<dbReference type="InterPro" id="IPR029058">
    <property type="entry name" value="AB_hydrolase_fold"/>
</dbReference>
<name>A0AAE1CTT9_9GAST</name>
<feature type="non-terminal residue" evidence="5">
    <location>
        <position position="1"/>
    </location>
</feature>
<reference evidence="5" key="1">
    <citation type="journal article" date="2023" name="G3 (Bethesda)">
        <title>A reference genome for the long-term kleptoplast-retaining sea slug Elysia crispata morphotype clarki.</title>
        <authorList>
            <person name="Eastman K.E."/>
            <person name="Pendleton A.L."/>
            <person name="Shaikh M.A."/>
            <person name="Suttiyut T."/>
            <person name="Ogas R."/>
            <person name="Tomko P."/>
            <person name="Gavelis G."/>
            <person name="Widhalm J.R."/>
            <person name="Wisecaver J.H."/>
        </authorList>
    </citation>
    <scope>NUCLEOTIDE SEQUENCE</scope>
    <source>
        <strain evidence="5">ECLA1</strain>
    </source>
</reference>
<evidence type="ECO:0000313" key="5">
    <source>
        <dbReference type="EMBL" id="KAK3735425.1"/>
    </source>
</evidence>
<comment type="similarity">
    <text evidence="1 3">Belongs to the type-B carboxylesterase/lipase family.</text>
</comment>
<dbReference type="Gene3D" id="3.40.50.1820">
    <property type="entry name" value="alpha/beta hydrolase"/>
    <property type="match status" value="1"/>
</dbReference>
<organism evidence="5 6">
    <name type="scientific">Elysia crispata</name>
    <name type="common">lettuce slug</name>
    <dbReference type="NCBI Taxonomy" id="231223"/>
    <lineage>
        <taxon>Eukaryota</taxon>
        <taxon>Metazoa</taxon>
        <taxon>Spiralia</taxon>
        <taxon>Lophotrochozoa</taxon>
        <taxon>Mollusca</taxon>
        <taxon>Gastropoda</taxon>
        <taxon>Heterobranchia</taxon>
        <taxon>Euthyneura</taxon>
        <taxon>Panpulmonata</taxon>
        <taxon>Sacoglossa</taxon>
        <taxon>Placobranchoidea</taxon>
        <taxon>Plakobranchidae</taxon>
        <taxon>Elysia</taxon>
    </lineage>
</organism>
<dbReference type="SUPFAM" id="SSF53474">
    <property type="entry name" value="alpha/beta-Hydrolases"/>
    <property type="match status" value="1"/>
</dbReference>
<dbReference type="Proteomes" id="UP001283361">
    <property type="component" value="Unassembled WGS sequence"/>
</dbReference>
<evidence type="ECO:0000259" key="4">
    <source>
        <dbReference type="Pfam" id="PF00135"/>
    </source>
</evidence>
<dbReference type="PANTHER" id="PTHR43903">
    <property type="entry name" value="NEUROLIGIN"/>
    <property type="match status" value="1"/>
</dbReference>
<dbReference type="PROSITE" id="PS00122">
    <property type="entry name" value="CARBOXYLESTERASE_B_1"/>
    <property type="match status" value="1"/>
</dbReference>
<evidence type="ECO:0000256" key="1">
    <source>
        <dbReference type="ARBA" id="ARBA00005964"/>
    </source>
</evidence>
<evidence type="ECO:0000256" key="2">
    <source>
        <dbReference type="ARBA" id="ARBA00022801"/>
    </source>
</evidence>
<sequence length="255" mass="27599">FYHQIRSGTHSDFVISQQLGVIHADRKRATMSHGLKGFLEANDDVFPGNYGLRDQVLALRWVQDNILHFGGDPTRITLDGHSAGACTAGLLALLPIAQGLFRRVIQQSGSPFAHWALTRRPSSPNLIFKLFTASLGCYGNGTAEVKACLKNISSERMEDIIFRSPSTGDESGKVKREMMIVVGLLSLALSGKVWTACSMWLSSFRLSDSSATEWVLCCAEHIRVCSMVFTLPHSDLDAAQGVSGLSTASGGGQVL</sequence>
<dbReference type="EMBL" id="JAWDGP010006789">
    <property type="protein sequence ID" value="KAK3735425.1"/>
    <property type="molecule type" value="Genomic_DNA"/>
</dbReference>
<evidence type="ECO:0000313" key="6">
    <source>
        <dbReference type="Proteomes" id="UP001283361"/>
    </source>
</evidence>
<proteinExistence type="inferred from homology"/>
<dbReference type="EC" id="3.1.1.-" evidence="3"/>
<dbReference type="InterPro" id="IPR019826">
    <property type="entry name" value="Carboxylesterase_B_AS"/>
</dbReference>
<feature type="domain" description="Carboxylesterase type B" evidence="4">
    <location>
        <begin position="34"/>
        <end position="160"/>
    </location>
</feature>
<dbReference type="Pfam" id="PF00135">
    <property type="entry name" value="COesterase"/>
    <property type="match status" value="1"/>
</dbReference>